<dbReference type="Pfam" id="PF02949">
    <property type="entry name" value="7tm_6"/>
    <property type="match status" value="1"/>
</dbReference>
<feature type="transmembrane region" description="Helical" evidence="9">
    <location>
        <begin position="182"/>
        <end position="207"/>
    </location>
</feature>
<keyword evidence="10" id="KW-1185">Reference proteome</keyword>
<feature type="transmembrane region" description="Helical" evidence="9">
    <location>
        <begin position="291"/>
        <end position="311"/>
    </location>
</feature>
<evidence type="ECO:0000313" key="11">
    <source>
        <dbReference type="RefSeq" id="XP_011632358.2"/>
    </source>
</evidence>
<dbReference type="PANTHER" id="PTHR21137">
    <property type="entry name" value="ODORANT RECEPTOR"/>
    <property type="match status" value="1"/>
</dbReference>
<keyword evidence="7 9" id="KW-0675">Receptor</keyword>
<evidence type="ECO:0000256" key="3">
    <source>
        <dbReference type="ARBA" id="ARBA00022692"/>
    </source>
</evidence>
<dbReference type="GeneID" id="105424024"/>
<dbReference type="PANTHER" id="PTHR21137:SF42">
    <property type="entry name" value="ODORANT RECEPTOR 83A"/>
    <property type="match status" value="1"/>
</dbReference>
<keyword evidence="4 9" id="KW-0552">Olfaction</keyword>
<sequence>MSIEADAEYAYGWNRYIMTFIGIWPENRNLNQASSYTAIIAILAMLCFCCAPQSANLPFIWGDFDSVVDNLAMGNITISISLLKTIMFWSNGAHLKTLVSCMAKDWSVIEDKRDRKTMSDIANFTRKLAISSVVLVQFVLIAYVVFRYLQARETGHMILFRAYHPYNVTSSPFYELTLFGQFLGMIYAANSYTVVDTFVAILVLYTCGQLSNLRCKLTNLRADTTAEFQMKLRTVVRRHEYLNRFAETIEDCFNMMLLLQMMGCSLQLCFQCLQVFMSLMDKMDEVFFSQFSFLTIYLVYIMLQLYLYCYIGEKLFVESTKIAYAAYDCSWYNLSVHEARSLMIIMCRARTPLQITAGRFCSFNRQLYSEVLKRSVAYMSCICAINSVG</sequence>
<dbReference type="GO" id="GO:0007165">
    <property type="term" value="P:signal transduction"/>
    <property type="evidence" value="ECO:0007669"/>
    <property type="project" value="UniProtKB-KW"/>
</dbReference>
<comment type="subcellular location">
    <subcellularLocation>
        <location evidence="9">Cell membrane</location>
        <topology evidence="9">Multi-pass membrane protein</topology>
    </subcellularLocation>
    <subcellularLocation>
        <location evidence="1">Membrane</location>
        <topology evidence="1">Multi-pass membrane protein</topology>
    </subcellularLocation>
</comment>
<keyword evidence="8 9" id="KW-0807">Transducer</keyword>
<keyword evidence="6 9" id="KW-0472">Membrane</keyword>
<feature type="transmembrane region" description="Helical" evidence="9">
    <location>
        <begin position="128"/>
        <end position="149"/>
    </location>
</feature>
<dbReference type="AlphaFoldDB" id="A0A6I9VTL1"/>
<evidence type="ECO:0000256" key="5">
    <source>
        <dbReference type="ARBA" id="ARBA00022989"/>
    </source>
</evidence>
<dbReference type="GO" id="GO:0005549">
    <property type="term" value="F:odorant binding"/>
    <property type="evidence" value="ECO:0007669"/>
    <property type="project" value="InterPro"/>
</dbReference>
<protein>
    <recommendedName>
        <fullName evidence="9">Odorant receptor</fullName>
    </recommendedName>
</protein>
<organism evidence="10 11">
    <name type="scientific">Pogonomyrmex barbatus</name>
    <name type="common">red harvester ant</name>
    <dbReference type="NCBI Taxonomy" id="144034"/>
    <lineage>
        <taxon>Eukaryota</taxon>
        <taxon>Metazoa</taxon>
        <taxon>Ecdysozoa</taxon>
        <taxon>Arthropoda</taxon>
        <taxon>Hexapoda</taxon>
        <taxon>Insecta</taxon>
        <taxon>Pterygota</taxon>
        <taxon>Neoptera</taxon>
        <taxon>Endopterygota</taxon>
        <taxon>Hymenoptera</taxon>
        <taxon>Apocrita</taxon>
        <taxon>Aculeata</taxon>
        <taxon>Formicoidea</taxon>
        <taxon>Formicidae</taxon>
        <taxon>Myrmicinae</taxon>
        <taxon>Pogonomyrmex</taxon>
    </lineage>
</organism>
<keyword evidence="3 9" id="KW-0812">Transmembrane</keyword>
<proteinExistence type="inferred from homology"/>
<name>A0A6I9VTL1_9HYME</name>
<evidence type="ECO:0000256" key="8">
    <source>
        <dbReference type="ARBA" id="ARBA00023224"/>
    </source>
</evidence>
<dbReference type="Proteomes" id="UP000504615">
    <property type="component" value="Unplaced"/>
</dbReference>
<gene>
    <name evidence="11" type="primary">LOC105424024</name>
</gene>
<evidence type="ECO:0000256" key="6">
    <source>
        <dbReference type="ARBA" id="ARBA00023136"/>
    </source>
</evidence>
<comment type="caution">
    <text evidence="9">Lacks conserved residue(s) required for the propagation of feature annotation.</text>
</comment>
<dbReference type="GO" id="GO:0004984">
    <property type="term" value="F:olfactory receptor activity"/>
    <property type="evidence" value="ECO:0007669"/>
    <property type="project" value="InterPro"/>
</dbReference>
<evidence type="ECO:0000256" key="7">
    <source>
        <dbReference type="ARBA" id="ARBA00023170"/>
    </source>
</evidence>
<dbReference type="GO" id="GO:0005886">
    <property type="term" value="C:plasma membrane"/>
    <property type="evidence" value="ECO:0007669"/>
    <property type="project" value="UniProtKB-SubCell"/>
</dbReference>
<dbReference type="InterPro" id="IPR004117">
    <property type="entry name" value="7tm6_olfct_rcpt"/>
</dbReference>
<keyword evidence="2 9" id="KW-0716">Sensory transduction</keyword>
<evidence type="ECO:0000313" key="10">
    <source>
        <dbReference type="Proteomes" id="UP000504615"/>
    </source>
</evidence>
<reference evidence="11" key="1">
    <citation type="submission" date="2025-08" db="UniProtKB">
        <authorList>
            <consortium name="RefSeq"/>
        </authorList>
    </citation>
    <scope>IDENTIFICATION</scope>
</reference>
<evidence type="ECO:0000256" key="9">
    <source>
        <dbReference type="RuleBase" id="RU351113"/>
    </source>
</evidence>
<dbReference type="KEGG" id="pbar:105424024"/>
<keyword evidence="5 9" id="KW-1133">Transmembrane helix</keyword>
<evidence type="ECO:0000256" key="1">
    <source>
        <dbReference type="ARBA" id="ARBA00004141"/>
    </source>
</evidence>
<accession>A0A6I9VTL1</accession>
<dbReference type="RefSeq" id="XP_011632358.2">
    <property type="nucleotide sequence ID" value="XM_011634056.2"/>
</dbReference>
<dbReference type="OrthoDB" id="6617147at2759"/>
<comment type="similarity">
    <text evidence="9">Belongs to the insect chemoreceptor superfamily. Heteromeric odorant receptor channel (TC 1.A.69) family.</text>
</comment>
<feature type="transmembrane region" description="Helical" evidence="9">
    <location>
        <begin position="33"/>
        <end position="51"/>
    </location>
</feature>
<evidence type="ECO:0000256" key="4">
    <source>
        <dbReference type="ARBA" id="ARBA00022725"/>
    </source>
</evidence>
<evidence type="ECO:0000256" key="2">
    <source>
        <dbReference type="ARBA" id="ARBA00022606"/>
    </source>
</evidence>